<dbReference type="PATRIC" id="fig|336566.3.peg.1356"/>
<keyword evidence="1" id="KW-0812">Transmembrane</keyword>
<reference evidence="2 3" key="1">
    <citation type="submission" date="2015-05" db="EMBL/GenBank/DDBJ databases">
        <title>Genome sequencing and analysis of members of genus Stenotrophomonas.</title>
        <authorList>
            <person name="Patil P.P."/>
            <person name="Midha S."/>
            <person name="Patil P.B."/>
        </authorList>
    </citation>
    <scope>NUCLEOTIDE SEQUENCE [LARGE SCALE GENOMIC DNA]</scope>
    <source>
        <strain evidence="2 3">DSM 24757</strain>
    </source>
</reference>
<name>A0A0R0DFL3_9GAMM</name>
<feature type="transmembrane region" description="Helical" evidence="1">
    <location>
        <begin position="132"/>
        <end position="149"/>
    </location>
</feature>
<protein>
    <submittedName>
        <fullName evidence="2">Membrane protein</fullName>
    </submittedName>
</protein>
<dbReference type="PANTHER" id="PTHR28026:SF9">
    <property type="entry name" value="2-HYDROXY-PALMITIC ACID DIOXYGENASE MPO1"/>
    <property type="match status" value="1"/>
</dbReference>
<dbReference type="AlphaFoldDB" id="A0A0R0DFL3"/>
<gene>
    <name evidence="2" type="ORF">ABB30_09685</name>
</gene>
<dbReference type="EMBL" id="LDJM01000022">
    <property type="protein sequence ID" value="KRG76580.1"/>
    <property type="molecule type" value="Genomic_DNA"/>
</dbReference>
<dbReference type="RefSeq" id="WP_057638106.1">
    <property type="nucleotide sequence ID" value="NZ_LDJM01000022.1"/>
</dbReference>
<dbReference type="GO" id="GO:0016020">
    <property type="term" value="C:membrane"/>
    <property type="evidence" value="ECO:0007669"/>
    <property type="project" value="GOC"/>
</dbReference>
<feature type="transmembrane region" description="Helical" evidence="1">
    <location>
        <begin position="53"/>
        <end position="71"/>
    </location>
</feature>
<evidence type="ECO:0000313" key="3">
    <source>
        <dbReference type="Proteomes" id="UP000050956"/>
    </source>
</evidence>
<keyword evidence="1" id="KW-0472">Membrane</keyword>
<dbReference type="GO" id="GO:0046521">
    <property type="term" value="P:sphingoid catabolic process"/>
    <property type="evidence" value="ECO:0007669"/>
    <property type="project" value="TreeGrafter"/>
</dbReference>
<feature type="transmembrane region" description="Helical" evidence="1">
    <location>
        <begin position="108"/>
        <end position="126"/>
    </location>
</feature>
<comment type="caution">
    <text evidence="2">The sequence shown here is derived from an EMBL/GenBank/DDBJ whole genome shotgun (WGS) entry which is preliminary data.</text>
</comment>
<dbReference type="PANTHER" id="PTHR28026">
    <property type="entry name" value="DUF962 DOMAIN PROTEIN (AFU_ORTHOLOGUE AFUA_8G05310)"/>
    <property type="match status" value="1"/>
</dbReference>
<proteinExistence type="predicted"/>
<feature type="transmembrane region" description="Helical" evidence="1">
    <location>
        <begin position="27"/>
        <end position="46"/>
    </location>
</feature>
<keyword evidence="1" id="KW-1133">Transmembrane helix</keyword>
<dbReference type="InterPro" id="IPR009305">
    <property type="entry name" value="Mpo1-like"/>
</dbReference>
<evidence type="ECO:0000313" key="2">
    <source>
        <dbReference type="EMBL" id="KRG76580.1"/>
    </source>
</evidence>
<dbReference type="Proteomes" id="UP000050956">
    <property type="component" value="Unassembled WGS sequence"/>
</dbReference>
<accession>A0A0R0DFL3</accession>
<organism evidence="2 3">
    <name type="scientific">Stenotrophomonas ginsengisoli</name>
    <dbReference type="NCBI Taxonomy" id="336566"/>
    <lineage>
        <taxon>Bacteria</taxon>
        <taxon>Pseudomonadati</taxon>
        <taxon>Pseudomonadota</taxon>
        <taxon>Gammaproteobacteria</taxon>
        <taxon>Lysobacterales</taxon>
        <taxon>Lysobacteraceae</taxon>
        <taxon>Stenotrophomonas</taxon>
    </lineage>
</organism>
<dbReference type="Pfam" id="PF06127">
    <property type="entry name" value="Mpo1-like"/>
    <property type="match status" value="1"/>
</dbReference>
<sequence>MSPTLSARLAQLFASYNGDHRNATNQAIHVIAVPAIAWSVIALLWCVPPLITWFKPGVWAAVAMFAAWCWYNRQSRSLGYGMLAAFFLAAMSCRVIEQQLGLHILWKLALGVFVIAWIAQFIGHHIEGKRPSFLTDLVYLLVGPVWVLAKAYRKLGWAY</sequence>
<dbReference type="STRING" id="336566.ABB30_09685"/>
<dbReference type="OrthoDB" id="5515308at2"/>
<keyword evidence="3" id="KW-1185">Reference proteome</keyword>
<evidence type="ECO:0000256" key="1">
    <source>
        <dbReference type="SAM" id="Phobius"/>
    </source>
</evidence>